<dbReference type="Gene3D" id="3.40.1800.20">
    <property type="match status" value="1"/>
</dbReference>
<dbReference type="FunFam" id="3.30.160.60:FF:000125">
    <property type="entry name" value="Putative zinc finger protein 143"/>
    <property type="match status" value="1"/>
</dbReference>
<keyword evidence="5 11" id="KW-0863">Zinc-finger</keyword>
<evidence type="ECO:0000256" key="4">
    <source>
        <dbReference type="ARBA" id="ARBA00022737"/>
    </source>
</evidence>
<organism evidence="15 16">
    <name type="scientific">Hermetia illucens</name>
    <name type="common">Black soldier fly</name>
    <dbReference type="NCBI Taxonomy" id="343691"/>
    <lineage>
        <taxon>Eukaryota</taxon>
        <taxon>Metazoa</taxon>
        <taxon>Ecdysozoa</taxon>
        <taxon>Arthropoda</taxon>
        <taxon>Hexapoda</taxon>
        <taxon>Insecta</taxon>
        <taxon>Pterygota</taxon>
        <taxon>Neoptera</taxon>
        <taxon>Endopterygota</taxon>
        <taxon>Diptera</taxon>
        <taxon>Brachycera</taxon>
        <taxon>Stratiomyomorpha</taxon>
        <taxon>Stratiomyidae</taxon>
        <taxon>Hermetiinae</taxon>
        <taxon>Hermetia</taxon>
    </lineage>
</organism>
<evidence type="ECO:0000259" key="14">
    <source>
        <dbReference type="PROSITE" id="PS51915"/>
    </source>
</evidence>
<dbReference type="GO" id="GO:0005654">
    <property type="term" value="C:nucleoplasm"/>
    <property type="evidence" value="ECO:0007669"/>
    <property type="project" value="TreeGrafter"/>
</dbReference>
<dbReference type="SMART" id="SM00355">
    <property type="entry name" value="ZnF_C2H2"/>
    <property type="match status" value="9"/>
</dbReference>
<evidence type="ECO:0000256" key="7">
    <source>
        <dbReference type="ARBA" id="ARBA00023015"/>
    </source>
</evidence>
<feature type="domain" description="C2H2-type" evidence="13">
    <location>
        <begin position="505"/>
        <end position="532"/>
    </location>
</feature>
<dbReference type="FunFam" id="3.30.160.60:FF:001480">
    <property type="entry name" value="Si:cabz01071911.3"/>
    <property type="match status" value="1"/>
</dbReference>
<dbReference type="SUPFAM" id="SSF57667">
    <property type="entry name" value="beta-beta-alpha zinc fingers"/>
    <property type="match status" value="5"/>
</dbReference>
<feature type="domain" description="C2H2-type" evidence="13">
    <location>
        <begin position="386"/>
        <end position="414"/>
    </location>
</feature>
<accession>A0A7R8UIV6</accession>
<dbReference type="FunFam" id="3.30.160.60:FF:001450">
    <property type="entry name" value="zinc finger protein 774"/>
    <property type="match status" value="1"/>
</dbReference>
<dbReference type="GO" id="GO:0001227">
    <property type="term" value="F:DNA-binding transcription repressor activity, RNA polymerase II-specific"/>
    <property type="evidence" value="ECO:0007669"/>
    <property type="project" value="TreeGrafter"/>
</dbReference>
<feature type="domain" description="ZAD" evidence="14">
    <location>
        <begin position="34"/>
        <end position="119"/>
    </location>
</feature>
<keyword evidence="4" id="KW-0677">Repeat</keyword>
<feature type="domain" description="C2H2-type" evidence="13">
    <location>
        <begin position="302"/>
        <end position="329"/>
    </location>
</feature>
<feature type="domain" description="C2H2-type" evidence="13">
    <location>
        <begin position="358"/>
        <end position="385"/>
    </location>
</feature>
<keyword evidence="16" id="KW-1185">Reference proteome</keyword>
<dbReference type="Pfam" id="PF07776">
    <property type="entry name" value="zf-AD"/>
    <property type="match status" value="1"/>
</dbReference>
<proteinExistence type="inferred from homology"/>
<evidence type="ECO:0000256" key="6">
    <source>
        <dbReference type="ARBA" id="ARBA00022833"/>
    </source>
</evidence>
<keyword evidence="9" id="KW-0804">Transcription</keyword>
<keyword evidence="7" id="KW-0805">Transcription regulation</keyword>
<dbReference type="GO" id="GO:0008270">
    <property type="term" value="F:zinc ion binding"/>
    <property type="evidence" value="ECO:0007669"/>
    <property type="project" value="UniProtKB-UniRule"/>
</dbReference>
<feature type="binding site" evidence="12">
    <location>
        <position position="39"/>
    </location>
    <ligand>
        <name>Zn(2+)</name>
        <dbReference type="ChEBI" id="CHEBI:29105"/>
    </ligand>
</feature>
<feature type="binding site" evidence="12">
    <location>
        <position position="95"/>
    </location>
    <ligand>
        <name>Zn(2+)</name>
        <dbReference type="ChEBI" id="CHEBI:29105"/>
    </ligand>
</feature>
<dbReference type="FunFam" id="3.30.160.60:FF:000624">
    <property type="entry name" value="zinc finger protein 697"/>
    <property type="match status" value="1"/>
</dbReference>
<dbReference type="Pfam" id="PF13912">
    <property type="entry name" value="zf-C2H2_6"/>
    <property type="match status" value="1"/>
</dbReference>
<dbReference type="SUPFAM" id="SSF57716">
    <property type="entry name" value="Glucocorticoid receptor-like (DNA-binding domain)"/>
    <property type="match status" value="1"/>
</dbReference>
<dbReference type="PANTHER" id="PTHR24399">
    <property type="entry name" value="ZINC FINGER AND BTB DOMAIN-CONTAINING"/>
    <property type="match status" value="1"/>
</dbReference>
<dbReference type="Pfam" id="PF13894">
    <property type="entry name" value="zf-C2H2_4"/>
    <property type="match status" value="1"/>
</dbReference>
<feature type="domain" description="C2H2-type" evidence="13">
    <location>
        <begin position="473"/>
        <end position="500"/>
    </location>
</feature>
<evidence type="ECO:0000259" key="13">
    <source>
        <dbReference type="PROSITE" id="PS50157"/>
    </source>
</evidence>
<comment type="subcellular location">
    <subcellularLocation>
        <location evidence="1">Nucleus</location>
    </subcellularLocation>
</comment>
<dbReference type="PROSITE" id="PS50157">
    <property type="entry name" value="ZINC_FINGER_C2H2_2"/>
    <property type="match status" value="9"/>
</dbReference>
<reference evidence="15 16" key="1">
    <citation type="submission" date="2020-11" db="EMBL/GenBank/DDBJ databases">
        <authorList>
            <person name="Wallbank WR R."/>
            <person name="Pardo Diaz C."/>
            <person name="Kozak K."/>
            <person name="Martin S."/>
            <person name="Jiggins C."/>
            <person name="Moest M."/>
            <person name="Warren A I."/>
            <person name="Generalovic N T."/>
            <person name="Byers J.R.P. K."/>
            <person name="Montejo-Kovacevich G."/>
            <person name="Yen C E."/>
        </authorList>
    </citation>
    <scope>NUCLEOTIDE SEQUENCE [LARGE SCALE GENOMIC DNA]</scope>
</reference>
<dbReference type="PROSITE" id="PS00028">
    <property type="entry name" value="ZINC_FINGER_C2H2_1"/>
    <property type="match status" value="8"/>
</dbReference>
<dbReference type="Pfam" id="PF00096">
    <property type="entry name" value="zf-C2H2"/>
    <property type="match status" value="5"/>
</dbReference>
<gene>
    <name evidence="15" type="ORF">HERILL_LOCUS4574</name>
</gene>
<evidence type="ECO:0000256" key="3">
    <source>
        <dbReference type="ARBA" id="ARBA00022723"/>
    </source>
</evidence>
<dbReference type="InterPro" id="IPR013087">
    <property type="entry name" value="Znf_C2H2_type"/>
</dbReference>
<dbReference type="PROSITE" id="PS51915">
    <property type="entry name" value="ZAD"/>
    <property type="match status" value="1"/>
</dbReference>
<keyword evidence="3 12" id="KW-0479">Metal-binding</keyword>
<keyword evidence="8" id="KW-0238">DNA-binding</keyword>
<dbReference type="AlphaFoldDB" id="A0A7R8UIV6"/>
<feature type="domain" description="C2H2-type" evidence="13">
    <location>
        <begin position="415"/>
        <end position="444"/>
    </location>
</feature>
<dbReference type="Proteomes" id="UP000594454">
    <property type="component" value="Chromosome 2"/>
</dbReference>
<feature type="binding site" evidence="12">
    <location>
        <position position="36"/>
    </location>
    <ligand>
        <name>Zn(2+)</name>
        <dbReference type="ChEBI" id="CHEBI:29105"/>
    </ligand>
</feature>
<dbReference type="InParanoid" id="A0A7R8UIV6"/>
<feature type="domain" description="C2H2-type" evidence="13">
    <location>
        <begin position="330"/>
        <end position="357"/>
    </location>
</feature>
<evidence type="ECO:0000256" key="2">
    <source>
        <dbReference type="ARBA" id="ARBA00006991"/>
    </source>
</evidence>
<evidence type="ECO:0000256" key="1">
    <source>
        <dbReference type="ARBA" id="ARBA00004123"/>
    </source>
</evidence>
<dbReference type="GO" id="GO:0000978">
    <property type="term" value="F:RNA polymerase II cis-regulatory region sequence-specific DNA binding"/>
    <property type="evidence" value="ECO:0007669"/>
    <property type="project" value="TreeGrafter"/>
</dbReference>
<evidence type="ECO:0000256" key="12">
    <source>
        <dbReference type="PROSITE-ProRule" id="PRU01263"/>
    </source>
</evidence>
<dbReference type="EMBL" id="LR899010">
    <property type="protein sequence ID" value="CAD7081473.1"/>
    <property type="molecule type" value="Genomic_DNA"/>
</dbReference>
<sequence length="565" mass="65919">MWNSLSDIKLYEDLLAKRLADGHLLTEKDVNFQKICRTCLRDAPDTNNLLKDFEIGAMNFNFDGKILKLIDMLAESTNLEVSELDNLPHQICNNCIQNISGAYFFRLQCHKAENLLHRLHFHSNQYAAPESEKEQRNDIIEMKSVEDQQQDDISIAPDFIEICPENEGDYNEKEMSVEFDGVQYEINQEIFHMKDEELSESDDRIAAYSGEEKEEEEIVSGDTKLQQIKIEIIKGEENIVPISKEETKKRKRFERKKKDNDTSETDQSLDKRYRCEICDAKFTKVQSLKRHVKIHQADQKKKVCPFCGKGFIRADDLTRHIRIHTGERPYACDLCPKRYKQTSELKEHMLTHNKQKTFICSICGKALQTRNGHYVHMRTHLGLKNHICELCGNRYVTSGELNSHIRHIHEKKKPFHCSVESCNRSFGTKSSLEIHERTHTGERPYQCTYCDKRLATQSSLSDHIRIHTGTSRHKCEICNRVLITQQALKKHLLIHEAPSEKEGDYECQNCNKRFSYLKEFEDHMSQQCTEYEQLTGELDDNIEIVDNIEEDGRVDGMYIMEIETV</sequence>
<dbReference type="InterPro" id="IPR012934">
    <property type="entry name" value="Znf_AD"/>
</dbReference>
<evidence type="ECO:0000313" key="16">
    <source>
        <dbReference type="Proteomes" id="UP000594454"/>
    </source>
</evidence>
<feature type="binding site" evidence="12">
    <location>
        <position position="92"/>
    </location>
    <ligand>
        <name>Zn(2+)</name>
        <dbReference type="ChEBI" id="CHEBI:29105"/>
    </ligand>
</feature>
<protein>
    <submittedName>
        <fullName evidence="15">Uncharacterized protein</fullName>
    </submittedName>
</protein>
<feature type="domain" description="C2H2-type" evidence="13">
    <location>
        <begin position="273"/>
        <end position="300"/>
    </location>
</feature>
<evidence type="ECO:0000256" key="5">
    <source>
        <dbReference type="ARBA" id="ARBA00022771"/>
    </source>
</evidence>
<comment type="similarity">
    <text evidence="2">Belongs to the krueppel C2H2-type zinc-finger protein family.</text>
</comment>
<dbReference type="OrthoDB" id="1095242at2759"/>
<dbReference type="InterPro" id="IPR036236">
    <property type="entry name" value="Znf_C2H2_sf"/>
</dbReference>
<evidence type="ECO:0000256" key="9">
    <source>
        <dbReference type="ARBA" id="ARBA00023163"/>
    </source>
</evidence>
<evidence type="ECO:0000256" key="11">
    <source>
        <dbReference type="PROSITE-ProRule" id="PRU00042"/>
    </source>
</evidence>
<keyword evidence="10" id="KW-0539">Nucleus</keyword>
<keyword evidence="6 12" id="KW-0862">Zinc</keyword>
<evidence type="ECO:0000256" key="10">
    <source>
        <dbReference type="ARBA" id="ARBA00023242"/>
    </source>
</evidence>
<evidence type="ECO:0000256" key="8">
    <source>
        <dbReference type="ARBA" id="ARBA00023125"/>
    </source>
</evidence>
<dbReference type="PANTHER" id="PTHR24399:SF23">
    <property type="entry name" value="C2H2-TYPE DOMAIN-CONTAINING PROTEIN"/>
    <property type="match status" value="1"/>
</dbReference>
<dbReference type="SMART" id="SM00868">
    <property type="entry name" value="zf-AD"/>
    <property type="match status" value="1"/>
</dbReference>
<evidence type="ECO:0000313" key="15">
    <source>
        <dbReference type="EMBL" id="CAD7081473.1"/>
    </source>
</evidence>
<feature type="domain" description="C2H2-type" evidence="13">
    <location>
        <begin position="445"/>
        <end position="472"/>
    </location>
</feature>
<dbReference type="Gene3D" id="3.30.160.60">
    <property type="entry name" value="Classic Zinc Finger"/>
    <property type="match status" value="8"/>
</dbReference>
<name>A0A7R8UIV6_HERIL</name>
<dbReference type="OMA" id="EICPENE"/>